<dbReference type="Pfam" id="PF02163">
    <property type="entry name" value="Peptidase_M50"/>
    <property type="match status" value="1"/>
</dbReference>
<evidence type="ECO:0000256" key="11">
    <source>
        <dbReference type="ARBA" id="ARBA00023049"/>
    </source>
</evidence>
<evidence type="ECO:0000256" key="7">
    <source>
        <dbReference type="ARBA" id="ARBA00022723"/>
    </source>
</evidence>
<dbReference type="InterPro" id="IPR044537">
    <property type="entry name" value="Rip2-like"/>
</dbReference>
<keyword evidence="11" id="KW-0482">Metalloprotease</keyword>
<sequence>MRDELFDILVRAIVLVTAIPVHEAAHAFVADRLGDPTARAMGRMSLNPVRHFDLLGSVSLLLIGIGWAKPVPINARNFDHPRAGMAISAAAGPAANLLMALLTMILAKAALFAGAGSRAAAVLYIVLLNMCLINISLAIFNLMPFPPFDGSRIYSAFLPQKLYFGVMKYEKYILIAVLALLWLGVLDGPLGFLNNALFRGLDVLTGWVDLLFGLGR</sequence>
<feature type="domain" description="Peptidase M50" evidence="14">
    <location>
        <begin position="121"/>
        <end position="179"/>
    </location>
</feature>
<evidence type="ECO:0000256" key="4">
    <source>
        <dbReference type="ARBA" id="ARBA00022475"/>
    </source>
</evidence>
<evidence type="ECO:0000256" key="3">
    <source>
        <dbReference type="ARBA" id="ARBA00007931"/>
    </source>
</evidence>
<keyword evidence="4" id="KW-1003">Cell membrane</keyword>
<evidence type="ECO:0000256" key="12">
    <source>
        <dbReference type="ARBA" id="ARBA00023136"/>
    </source>
</evidence>
<comment type="cofactor">
    <cofactor evidence="1">
        <name>Zn(2+)</name>
        <dbReference type="ChEBI" id="CHEBI:29105"/>
    </cofactor>
</comment>
<keyword evidence="8" id="KW-0378">Hydrolase</keyword>
<protein>
    <submittedName>
        <fullName evidence="15">Site-2 protease family protein</fullName>
    </submittedName>
</protein>
<accession>A0A923IAM0</accession>
<evidence type="ECO:0000256" key="10">
    <source>
        <dbReference type="ARBA" id="ARBA00022989"/>
    </source>
</evidence>
<evidence type="ECO:0000256" key="8">
    <source>
        <dbReference type="ARBA" id="ARBA00022801"/>
    </source>
</evidence>
<feature type="transmembrane region" description="Helical" evidence="13">
    <location>
        <begin position="119"/>
        <end position="140"/>
    </location>
</feature>
<gene>
    <name evidence="15" type="ORF">H8S23_11660</name>
</gene>
<dbReference type="Proteomes" id="UP000659630">
    <property type="component" value="Unassembled WGS sequence"/>
</dbReference>
<dbReference type="EMBL" id="JACONZ010000004">
    <property type="protein sequence ID" value="MBC5582164.1"/>
    <property type="molecule type" value="Genomic_DNA"/>
</dbReference>
<name>A0A923IAM0_9FIRM</name>
<keyword evidence="9" id="KW-0862">Zinc</keyword>
<feature type="transmembrane region" description="Helical" evidence="13">
    <location>
        <begin position="51"/>
        <end position="68"/>
    </location>
</feature>
<dbReference type="PANTHER" id="PTHR35864:SF1">
    <property type="entry name" value="ZINC METALLOPROTEASE YWHC-RELATED"/>
    <property type="match status" value="1"/>
</dbReference>
<keyword evidence="6 13" id="KW-0812">Transmembrane</keyword>
<keyword evidence="16" id="KW-1185">Reference proteome</keyword>
<evidence type="ECO:0000256" key="2">
    <source>
        <dbReference type="ARBA" id="ARBA00004651"/>
    </source>
</evidence>
<keyword evidence="12 13" id="KW-0472">Membrane</keyword>
<keyword evidence="5 15" id="KW-0645">Protease</keyword>
<comment type="caution">
    <text evidence="15">The sequence shown here is derived from an EMBL/GenBank/DDBJ whole genome shotgun (WGS) entry which is preliminary data.</text>
</comment>
<organism evidence="15 16">
    <name type="scientific">Anaerofilum hominis</name>
    <dbReference type="NCBI Taxonomy" id="2763016"/>
    <lineage>
        <taxon>Bacteria</taxon>
        <taxon>Bacillati</taxon>
        <taxon>Bacillota</taxon>
        <taxon>Clostridia</taxon>
        <taxon>Eubacteriales</taxon>
        <taxon>Oscillospiraceae</taxon>
        <taxon>Anaerofilum</taxon>
    </lineage>
</organism>
<feature type="transmembrane region" description="Helical" evidence="13">
    <location>
        <begin position="12"/>
        <end position="30"/>
    </location>
</feature>
<evidence type="ECO:0000256" key="5">
    <source>
        <dbReference type="ARBA" id="ARBA00022670"/>
    </source>
</evidence>
<keyword evidence="7" id="KW-0479">Metal-binding</keyword>
<dbReference type="RefSeq" id="WP_186888509.1">
    <property type="nucleotide sequence ID" value="NZ_JACONZ010000004.1"/>
</dbReference>
<dbReference type="GO" id="GO:0046872">
    <property type="term" value="F:metal ion binding"/>
    <property type="evidence" value="ECO:0007669"/>
    <property type="project" value="UniProtKB-KW"/>
</dbReference>
<evidence type="ECO:0000313" key="15">
    <source>
        <dbReference type="EMBL" id="MBC5582164.1"/>
    </source>
</evidence>
<evidence type="ECO:0000256" key="13">
    <source>
        <dbReference type="SAM" id="Phobius"/>
    </source>
</evidence>
<comment type="subcellular location">
    <subcellularLocation>
        <location evidence="2">Cell membrane</location>
        <topology evidence="2">Multi-pass membrane protein</topology>
    </subcellularLocation>
</comment>
<dbReference type="AlphaFoldDB" id="A0A923IAM0"/>
<dbReference type="GO" id="GO:0006508">
    <property type="term" value="P:proteolysis"/>
    <property type="evidence" value="ECO:0007669"/>
    <property type="project" value="UniProtKB-KW"/>
</dbReference>
<evidence type="ECO:0000256" key="6">
    <source>
        <dbReference type="ARBA" id="ARBA00022692"/>
    </source>
</evidence>
<dbReference type="GO" id="GO:0005886">
    <property type="term" value="C:plasma membrane"/>
    <property type="evidence" value="ECO:0007669"/>
    <property type="project" value="UniProtKB-SubCell"/>
</dbReference>
<feature type="transmembrane region" description="Helical" evidence="13">
    <location>
        <begin position="172"/>
        <end position="193"/>
    </location>
</feature>
<reference evidence="15" key="1">
    <citation type="submission" date="2020-08" db="EMBL/GenBank/DDBJ databases">
        <title>Genome public.</title>
        <authorList>
            <person name="Liu C."/>
            <person name="Sun Q."/>
        </authorList>
    </citation>
    <scope>NUCLEOTIDE SEQUENCE</scope>
    <source>
        <strain evidence="15">BX8</strain>
    </source>
</reference>
<feature type="transmembrane region" description="Helical" evidence="13">
    <location>
        <begin position="83"/>
        <end position="107"/>
    </location>
</feature>
<evidence type="ECO:0000256" key="9">
    <source>
        <dbReference type="ARBA" id="ARBA00022833"/>
    </source>
</evidence>
<evidence type="ECO:0000256" key="1">
    <source>
        <dbReference type="ARBA" id="ARBA00001947"/>
    </source>
</evidence>
<keyword evidence="10 13" id="KW-1133">Transmembrane helix</keyword>
<evidence type="ECO:0000313" key="16">
    <source>
        <dbReference type="Proteomes" id="UP000659630"/>
    </source>
</evidence>
<dbReference type="InterPro" id="IPR008915">
    <property type="entry name" value="Peptidase_M50"/>
</dbReference>
<proteinExistence type="inferred from homology"/>
<dbReference type="GO" id="GO:0008237">
    <property type="term" value="F:metallopeptidase activity"/>
    <property type="evidence" value="ECO:0007669"/>
    <property type="project" value="UniProtKB-KW"/>
</dbReference>
<dbReference type="InterPro" id="IPR052348">
    <property type="entry name" value="Metallopeptidase_M50B"/>
</dbReference>
<comment type="similarity">
    <text evidence="3">Belongs to the peptidase M50B family.</text>
</comment>
<dbReference type="PANTHER" id="PTHR35864">
    <property type="entry name" value="ZINC METALLOPROTEASE MJ0611-RELATED"/>
    <property type="match status" value="1"/>
</dbReference>
<dbReference type="CDD" id="cd06158">
    <property type="entry name" value="S2P-M50_like_1"/>
    <property type="match status" value="1"/>
</dbReference>
<evidence type="ECO:0000259" key="14">
    <source>
        <dbReference type="Pfam" id="PF02163"/>
    </source>
</evidence>